<dbReference type="RefSeq" id="WP_015182328.1">
    <property type="nucleotide sequence ID" value="NC_019738.1"/>
</dbReference>
<keyword evidence="2" id="KW-0596">Phosphopantetheine</keyword>
<dbReference type="GO" id="GO:0005829">
    <property type="term" value="C:cytosol"/>
    <property type="evidence" value="ECO:0007669"/>
    <property type="project" value="TreeGrafter"/>
</dbReference>
<evidence type="ECO:0000259" key="5">
    <source>
        <dbReference type="PROSITE" id="PS50075"/>
    </source>
</evidence>
<dbReference type="CDD" id="cd19531">
    <property type="entry name" value="LCL_NRPS-like"/>
    <property type="match status" value="1"/>
</dbReference>
<dbReference type="Gene3D" id="3.30.559.30">
    <property type="entry name" value="Nonribosomal peptide synthetase, condensation domain"/>
    <property type="match status" value="1"/>
</dbReference>
<dbReference type="PROSITE" id="PS50075">
    <property type="entry name" value="CARRIER"/>
    <property type="match status" value="1"/>
</dbReference>
<feature type="domain" description="Carrier" evidence="5">
    <location>
        <begin position="514"/>
        <end position="589"/>
    </location>
</feature>
<name>K9WD86_9CYAN</name>
<dbReference type="PATRIC" id="fig|1173027.3.peg.2597"/>
<dbReference type="Proteomes" id="UP000010471">
    <property type="component" value="Chromosome"/>
</dbReference>
<dbReference type="PANTHER" id="PTHR45527:SF1">
    <property type="entry name" value="FATTY ACID SYNTHASE"/>
    <property type="match status" value="1"/>
</dbReference>
<reference evidence="6 7" key="1">
    <citation type="submission" date="2012-06" db="EMBL/GenBank/DDBJ databases">
        <title>Finished chromosome of genome of Microcoleus sp. PCC 7113.</title>
        <authorList>
            <consortium name="US DOE Joint Genome Institute"/>
            <person name="Gugger M."/>
            <person name="Coursin T."/>
            <person name="Rippka R."/>
            <person name="Tandeau De Marsac N."/>
            <person name="Huntemann M."/>
            <person name="Wei C.-L."/>
            <person name="Han J."/>
            <person name="Detter J.C."/>
            <person name="Han C."/>
            <person name="Tapia R."/>
            <person name="Chen A."/>
            <person name="Kyrpides N."/>
            <person name="Mavromatis K."/>
            <person name="Markowitz V."/>
            <person name="Szeto E."/>
            <person name="Ivanova N."/>
            <person name="Pagani I."/>
            <person name="Pati A."/>
            <person name="Goodwin L."/>
            <person name="Nordberg H.P."/>
            <person name="Cantor M.N."/>
            <person name="Hua S.X."/>
            <person name="Woyke T."/>
            <person name="Kerfeld C.A."/>
        </authorList>
    </citation>
    <scope>NUCLEOTIDE SEQUENCE [LARGE SCALE GENOMIC DNA]</scope>
    <source>
        <strain evidence="6 7">PCC 7113</strain>
    </source>
</reference>
<dbReference type="eggNOG" id="COG3319">
    <property type="taxonomic scope" value="Bacteria"/>
</dbReference>
<dbReference type="GO" id="GO:0044550">
    <property type="term" value="P:secondary metabolite biosynthetic process"/>
    <property type="evidence" value="ECO:0007669"/>
    <property type="project" value="TreeGrafter"/>
</dbReference>
<dbReference type="SUPFAM" id="SSF52777">
    <property type="entry name" value="CoA-dependent acyltransferases"/>
    <property type="match status" value="2"/>
</dbReference>
<sequence length="883" mass="99101">MKQVEFDKPSALPEGLQEKGQTGHHSITSPPNQSKSETASAEFWQAIKTVIGLQNQAPPLKPVSRNTDLPLSFSQERLWFLNQLKPDSSAHNIPLGLHIRGSLNVPALEQSLKEILRRHETLRTTVATVDGQPVQVIHPIPDFRLAILDCTTIHHFLREQTQRPFDLNCGPLLRATLLYLGEQEHVLLVTIHQIVFDGWSEGVLLRELAALYEAFSTENPSSLPELPIQYADFALWQRQSLQGELKDALLSYWKQQLDGGLPAQQLPTDHLPPVVPTRRSDRQTLVLPQSLTEALKALTRQEGATLFATLLAAFKVLLYRYTAQENLFVCSPTANRNRSQTKGLIGYFVNLLVLRTDLSGNPSFRQLLGRVRTCASGAFAHQDLPVQQLVNSLNLVNTPLNQVMFVLQNVPKQPVKLPGLTVSALEIDNGTADFDLALSMVESAQEFIGVLKYNTDLFEDATITEMLGHYQTLLEEIVANPEQPISSLLPSLVQRPLLAASTQERRQQQQEFVAPRNLVELQLTEIWQEVLGIQPIGVKDNFFELGGHSLLAVTLFTQIEQKFGKNLPLATLFQAATVEQLASLLHQEDESESWRSLVAIKPTGSKPPLFCVHGILGNVLIFRNFAAHLDPEQPFYALQAQGLDGKQVPYTRIEEMAAHYIKEIREIQPEGPYYLGGYSFGGAIAFEMAQQLKAQGQKIAWLGFFDSVPLGYRQQGRVHEWVLQHVKKVFQHGPDYILDLVKWKIKQSLGIADWSSKHGIKETLLKIVQEKLFKVAHKSHPEMEQPLPPTAVPALEAIHLETIRHYLPQVYQGRVSYFQAMEVSETDKWYVDPSVGWKKLATEGLEIHGVPGDHTTMFSEPYVQDLVEQLSTCLETAQAKVRG</sequence>
<dbReference type="SUPFAM" id="SSF53474">
    <property type="entry name" value="alpha/beta-Hydrolases"/>
    <property type="match status" value="1"/>
</dbReference>
<dbReference type="STRING" id="1173027.Mic7113_2373"/>
<dbReference type="GO" id="GO:0008610">
    <property type="term" value="P:lipid biosynthetic process"/>
    <property type="evidence" value="ECO:0007669"/>
    <property type="project" value="UniProtKB-ARBA"/>
</dbReference>
<keyword evidence="3" id="KW-0597">Phosphoprotein</keyword>
<evidence type="ECO:0000256" key="4">
    <source>
        <dbReference type="SAM" id="MobiDB-lite"/>
    </source>
</evidence>
<dbReference type="HOGENOM" id="CLU_013851_0_0_3"/>
<dbReference type="GO" id="GO:0043041">
    <property type="term" value="P:amino acid activation for nonribosomal peptide biosynthetic process"/>
    <property type="evidence" value="ECO:0007669"/>
    <property type="project" value="TreeGrafter"/>
</dbReference>
<dbReference type="OrthoDB" id="9757559at2"/>
<evidence type="ECO:0000256" key="2">
    <source>
        <dbReference type="ARBA" id="ARBA00022450"/>
    </source>
</evidence>
<protein>
    <submittedName>
        <fullName evidence="6">Non-ribosomal peptide synthase</fullName>
    </submittedName>
</protein>
<dbReference type="InterPro" id="IPR001242">
    <property type="entry name" value="Condensation_dom"/>
</dbReference>
<dbReference type="Gene3D" id="1.10.1200.10">
    <property type="entry name" value="ACP-like"/>
    <property type="match status" value="1"/>
</dbReference>
<dbReference type="Gene3D" id="3.30.559.10">
    <property type="entry name" value="Chloramphenicol acetyltransferase-like domain"/>
    <property type="match status" value="1"/>
</dbReference>
<organism evidence="6 7">
    <name type="scientific">Allocoleopsis franciscana PCC 7113</name>
    <dbReference type="NCBI Taxonomy" id="1173027"/>
    <lineage>
        <taxon>Bacteria</taxon>
        <taxon>Bacillati</taxon>
        <taxon>Cyanobacteriota</taxon>
        <taxon>Cyanophyceae</taxon>
        <taxon>Coleofasciculales</taxon>
        <taxon>Coleofasciculaceae</taxon>
        <taxon>Allocoleopsis</taxon>
        <taxon>Allocoleopsis franciscana</taxon>
    </lineage>
</organism>
<dbReference type="SUPFAM" id="SSF47336">
    <property type="entry name" value="ACP-like"/>
    <property type="match status" value="1"/>
</dbReference>
<dbReference type="Gene3D" id="3.40.50.1820">
    <property type="entry name" value="alpha/beta hydrolase"/>
    <property type="match status" value="1"/>
</dbReference>
<dbReference type="InterPro" id="IPR023213">
    <property type="entry name" value="CAT-like_dom_sf"/>
</dbReference>
<dbReference type="AlphaFoldDB" id="K9WD86"/>
<dbReference type="SMART" id="SM00823">
    <property type="entry name" value="PKS_PP"/>
    <property type="match status" value="1"/>
</dbReference>
<feature type="compositionally biased region" description="Polar residues" evidence="4">
    <location>
        <begin position="19"/>
        <end position="39"/>
    </location>
</feature>
<dbReference type="InterPro" id="IPR029058">
    <property type="entry name" value="AB_hydrolase_fold"/>
</dbReference>
<dbReference type="InterPro" id="IPR020806">
    <property type="entry name" value="PKS_PP-bd"/>
</dbReference>
<evidence type="ECO:0000313" key="6">
    <source>
        <dbReference type="EMBL" id="AFZ18178.1"/>
    </source>
</evidence>
<proteinExistence type="predicted"/>
<dbReference type="PANTHER" id="PTHR45527">
    <property type="entry name" value="NONRIBOSOMAL PEPTIDE SYNTHETASE"/>
    <property type="match status" value="1"/>
</dbReference>
<dbReference type="InterPro" id="IPR036736">
    <property type="entry name" value="ACP-like_sf"/>
</dbReference>
<accession>K9WD86</accession>
<evidence type="ECO:0000313" key="7">
    <source>
        <dbReference type="Proteomes" id="UP000010471"/>
    </source>
</evidence>
<dbReference type="Pfam" id="PF00668">
    <property type="entry name" value="Condensation"/>
    <property type="match status" value="1"/>
</dbReference>
<dbReference type="InterPro" id="IPR009081">
    <property type="entry name" value="PP-bd_ACP"/>
</dbReference>
<keyword evidence="7" id="KW-1185">Reference proteome</keyword>
<dbReference type="GO" id="GO:0031177">
    <property type="term" value="F:phosphopantetheine binding"/>
    <property type="evidence" value="ECO:0007669"/>
    <property type="project" value="InterPro"/>
</dbReference>
<dbReference type="KEGG" id="mic:Mic7113_2373"/>
<feature type="region of interest" description="Disordered" evidence="4">
    <location>
        <begin position="1"/>
        <end position="39"/>
    </location>
</feature>
<gene>
    <name evidence="6" type="ORF">Mic7113_2373</name>
</gene>
<evidence type="ECO:0000256" key="3">
    <source>
        <dbReference type="ARBA" id="ARBA00022553"/>
    </source>
</evidence>
<dbReference type="EMBL" id="CP003630">
    <property type="protein sequence ID" value="AFZ18178.1"/>
    <property type="molecule type" value="Genomic_DNA"/>
</dbReference>
<dbReference type="Pfam" id="PF00550">
    <property type="entry name" value="PP-binding"/>
    <property type="match status" value="1"/>
</dbReference>
<dbReference type="eggNOG" id="COG1020">
    <property type="taxonomic scope" value="Bacteria"/>
</dbReference>
<evidence type="ECO:0000256" key="1">
    <source>
        <dbReference type="ARBA" id="ARBA00001957"/>
    </source>
</evidence>
<dbReference type="GO" id="GO:0003824">
    <property type="term" value="F:catalytic activity"/>
    <property type="evidence" value="ECO:0007669"/>
    <property type="project" value="InterPro"/>
</dbReference>
<dbReference type="Pfam" id="PF00975">
    <property type="entry name" value="Thioesterase"/>
    <property type="match status" value="1"/>
</dbReference>
<comment type="cofactor">
    <cofactor evidence="1">
        <name>pantetheine 4'-phosphate</name>
        <dbReference type="ChEBI" id="CHEBI:47942"/>
    </cofactor>
</comment>
<dbReference type="FunFam" id="1.10.1200.10:FF:000005">
    <property type="entry name" value="Nonribosomal peptide synthetase 1"/>
    <property type="match status" value="1"/>
</dbReference>
<dbReference type="InterPro" id="IPR001031">
    <property type="entry name" value="Thioesterase"/>
</dbReference>